<dbReference type="OrthoDB" id="9804758at2"/>
<sequence length="417" mass="43728">MSDDLLPVSDALARILSAMSPMPAETVALTEALGRVTADPITARRTQPPVAVSAMDGYAVRAQDVASVPATLKRIGAAPAGGLFEGTVGPGECVRIFTGGPVPDGADAIVIQEDVDADSEEDGATVTVREGAAAGTYIRPAGLDFHEGDLGIAAGRRLSARDIGLAATMNVPWISVRRKPRVAILSTGDEIVRPGELTDPMRIVSSNAYALAAVVRAVGGEPVDLGIAPDDEGALRRLAAGARGADMLVTTGGASVGRHDLVQKALRDTEFGADALEVGFWKIAMRPGKPLIFGRFAGVPMLGLPGNPVSTVVCATVFLRPALETMLGLETVGGQEEQAVLAVDLKENDRRQDYVRATWEMGDDGRRHVRPFPRQDSSMMSRLAAADCLIVRPAHDPSRKAGDTVRVLCLAGDFLSI</sequence>
<dbReference type="SUPFAM" id="SSF63867">
    <property type="entry name" value="MoeA C-terminal domain-like"/>
    <property type="match status" value="1"/>
</dbReference>
<gene>
    <name evidence="13" type="ORF">SAMN05660686_04212</name>
</gene>
<dbReference type="EMBL" id="FNBW01000016">
    <property type="protein sequence ID" value="SDG38775.1"/>
    <property type="molecule type" value="Genomic_DNA"/>
</dbReference>
<evidence type="ECO:0000256" key="10">
    <source>
        <dbReference type="ARBA" id="ARBA00047317"/>
    </source>
</evidence>
<dbReference type="PANTHER" id="PTHR10192">
    <property type="entry name" value="MOLYBDOPTERIN BIOSYNTHESIS PROTEIN"/>
    <property type="match status" value="1"/>
</dbReference>
<comment type="function">
    <text evidence="2 11">Catalyzes the insertion of molybdate into adenylated molybdopterin with the concomitant release of AMP.</text>
</comment>
<dbReference type="FunFam" id="3.40.980.10:FF:000004">
    <property type="entry name" value="Molybdopterin molybdenumtransferase"/>
    <property type="match status" value="1"/>
</dbReference>
<evidence type="ECO:0000256" key="2">
    <source>
        <dbReference type="ARBA" id="ARBA00002901"/>
    </source>
</evidence>
<proteinExistence type="inferred from homology"/>
<dbReference type="SMART" id="SM00852">
    <property type="entry name" value="MoCF_biosynth"/>
    <property type="match status" value="1"/>
</dbReference>
<comment type="cofactor">
    <cofactor evidence="1 11">
        <name>Mg(2+)</name>
        <dbReference type="ChEBI" id="CHEBI:18420"/>
    </cofactor>
</comment>
<dbReference type="Pfam" id="PF03453">
    <property type="entry name" value="MoeA_N"/>
    <property type="match status" value="1"/>
</dbReference>
<dbReference type="InterPro" id="IPR005110">
    <property type="entry name" value="MoeA_linker/N"/>
</dbReference>
<dbReference type="Pfam" id="PF00994">
    <property type="entry name" value="MoCF_biosynth"/>
    <property type="match status" value="1"/>
</dbReference>
<evidence type="ECO:0000256" key="9">
    <source>
        <dbReference type="ARBA" id="ARBA00023150"/>
    </source>
</evidence>
<dbReference type="InterPro" id="IPR036135">
    <property type="entry name" value="MoeA_linker/N_sf"/>
</dbReference>
<dbReference type="InterPro" id="IPR036688">
    <property type="entry name" value="MoeA_C_domain_IV_sf"/>
</dbReference>
<evidence type="ECO:0000313" key="14">
    <source>
        <dbReference type="Proteomes" id="UP000198615"/>
    </source>
</evidence>
<dbReference type="SUPFAM" id="SSF53218">
    <property type="entry name" value="Molybdenum cofactor biosynthesis proteins"/>
    <property type="match status" value="1"/>
</dbReference>
<dbReference type="NCBIfam" id="TIGR00177">
    <property type="entry name" value="molyb_syn"/>
    <property type="match status" value="1"/>
</dbReference>
<dbReference type="UniPathway" id="UPA00344"/>
<dbReference type="Gene3D" id="3.90.105.10">
    <property type="entry name" value="Molybdopterin biosynthesis moea protein, domain 2"/>
    <property type="match status" value="1"/>
</dbReference>
<evidence type="ECO:0000256" key="8">
    <source>
        <dbReference type="ARBA" id="ARBA00022842"/>
    </source>
</evidence>
<dbReference type="Proteomes" id="UP000198615">
    <property type="component" value="Unassembled WGS sequence"/>
</dbReference>
<dbReference type="InterPro" id="IPR036425">
    <property type="entry name" value="MoaB/Mog-like_dom_sf"/>
</dbReference>
<keyword evidence="7 11" id="KW-0479">Metal-binding</keyword>
<dbReference type="Gene3D" id="3.40.980.10">
    <property type="entry name" value="MoaB/Mog-like domain"/>
    <property type="match status" value="1"/>
</dbReference>
<keyword evidence="9 11" id="KW-0501">Molybdenum cofactor biosynthesis</keyword>
<dbReference type="NCBIfam" id="NF045515">
    <property type="entry name" value="Glp_gephyrin"/>
    <property type="match status" value="1"/>
</dbReference>
<feature type="domain" description="MoaB/Mog" evidence="12">
    <location>
        <begin position="183"/>
        <end position="325"/>
    </location>
</feature>
<dbReference type="InterPro" id="IPR001453">
    <property type="entry name" value="MoaB/Mog_dom"/>
</dbReference>
<dbReference type="InterPro" id="IPR038987">
    <property type="entry name" value="MoeA-like"/>
</dbReference>
<evidence type="ECO:0000313" key="13">
    <source>
        <dbReference type="EMBL" id="SDG38775.1"/>
    </source>
</evidence>
<evidence type="ECO:0000259" key="12">
    <source>
        <dbReference type="SMART" id="SM00852"/>
    </source>
</evidence>
<evidence type="ECO:0000256" key="3">
    <source>
        <dbReference type="ARBA" id="ARBA00005046"/>
    </source>
</evidence>
<dbReference type="GO" id="GO:0046872">
    <property type="term" value="F:metal ion binding"/>
    <property type="evidence" value="ECO:0007669"/>
    <property type="project" value="UniProtKB-UniRule"/>
</dbReference>
<dbReference type="SUPFAM" id="SSF63882">
    <property type="entry name" value="MoeA N-terminal region -like"/>
    <property type="match status" value="1"/>
</dbReference>
<evidence type="ECO:0000256" key="6">
    <source>
        <dbReference type="ARBA" id="ARBA00022679"/>
    </source>
</evidence>
<name>A0A8G2BLD2_9PROT</name>
<dbReference type="GO" id="GO:0061599">
    <property type="term" value="F:molybdopterin molybdotransferase activity"/>
    <property type="evidence" value="ECO:0007669"/>
    <property type="project" value="UniProtKB-UniRule"/>
</dbReference>
<keyword evidence="6 11" id="KW-0808">Transferase</keyword>
<evidence type="ECO:0000256" key="7">
    <source>
        <dbReference type="ARBA" id="ARBA00022723"/>
    </source>
</evidence>
<dbReference type="Gene3D" id="2.170.190.11">
    <property type="entry name" value="Molybdopterin biosynthesis moea protein, domain 3"/>
    <property type="match status" value="1"/>
</dbReference>
<comment type="caution">
    <text evidence="13">The sequence shown here is derived from an EMBL/GenBank/DDBJ whole genome shotgun (WGS) entry which is preliminary data.</text>
</comment>
<dbReference type="RefSeq" id="WP_093153566.1">
    <property type="nucleotide sequence ID" value="NZ_FNBW01000016.1"/>
</dbReference>
<dbReference type="EC" id="2.10.1.1" evidence="11"/>
<evidence type="ECO:0000256" key="1">
    <source>
        <dbReference type="ARBA" id="ARBA00001946"/>
    </source>
</evidence>
<dbReference type="GO" id="GO:0006777">
    <property type="term" value="P:Mo-molybdopterin cofactor biosynthetic process"/>
    <property type="evidence" value="ECO:0007669"/>
    <property type="project" value="UniProtKB-UniRule"/>
</dbReference>
<dbReference type="PANTHER" id="PTHR10192:SF5">
    <property type="entry name" value="GEPHYRIN"/>
    <property type="match status" value="1"/>
</dbReference>
<evidence type="ECO:0000256" key="11">
    <source>
        <dbReference type="RuleBase" id="RU365090"/>
    </source>
</evidence>
<dbReference type="GO" id="GO:0005829">
    <property type="term" value="C:cytosol"/>
    <property type="evidence" value="ECO:0007669"/>
    <property type="project" value="TreeGrafter"/>
</dbReference>
<keyword evidence="5 11" id="KW-0500">Molybdenum</keyword>
<dbReference type="AlphaFoldDB" id="A0A8G2BLD2"/>
<keyword evidence="14" id="KW-1185">Reference proteome</keyword>
<dbReference type="CDD" id="cd00887">
    <property type="entry name" value="MoeA"/>
    <property type="match status" value="1"/>
</dbReference>
<dbReference type="InterPro" id="IPR005111">
    <property type="entry name" value="MoeA_C_domain_IV"/>
</dbReference>
<comment type="pathway">
    <text evidence="3 11">Cofactor biosynthesis; molybdopterin biosynthesis.</text>
</comment>
<keyword evidence="8 11" id="KW-0460">Magnesium</keyword>
<reference evidence="13 14" key="1">
    <citation type="submission" date="2016-10" db="EMBL/GenBank/DDBJ databases">
        <authorList>
            <person name="Varghese N."/>
            <person name="Submissions S."/>
        </authorList>
    </citation>
    <scope>NUCLEOTIDE SEQUENCE [LARGE SCALE GENOMIC DNA]</scope>
    <source>
        <strain evidence="13 14">DSM 18839</strain>
    </source>
</reference>
<organism evidence="13 14">
    <name type="scientific">Thalassobaculum litoreum DSM 18839</name>
    <dbReference type="NCBI Taxonomy" id="1123362"/>
    <lineage>
        <taxon>Bacteria</taxon>
        <taxon>Pseudomonadati</taxon>
        <taxon>Pseudomonadota</taxon>
        <taxon>Alphaproteobacteria</taxon>
        <taxon>Rhodospirillales</taxon>
        <taxon>Thalassobaculaceae</taxon>
        <taxon>Thalassobaculum</taxon>
    </lineage>
</organism>
<dbReference type="Pfam" id="PF03454">
    <property type="entry name" value="MoeA_C"/>
    <property type="match status" value="1"/>
</dbReference>
<protein>
    <recommendedName>
        <fullName evidence="11">Molybdopterin molybdenumtransferase</fullName>
        <ecNumber evidence="11">2.10.1.1</ecNumber>
    </recommendedName>
</protein>
<accession>A0A8G2BLD2</accession>
<dbReference type="Gene3D" id="2.40.340.10">
    <property type="entry name" value="MoeA, C-terminal, domain IV"/>
    <property type="match status" value="1"/>
</dbReference>
<comment type="similarity">
    <text evidence="4 11">Belongs to the MoeA family.</text>
</comment>
<evidence type="ECO:0000256" key="5">
    <source>
        <dbReference type="ARBA" id="ARBA00022505"/>
    </source>
</evidence>
<comment type="catalytic activity">
    <reaction evidence="10">
        <text>adenylyl-molybdopterin + molybdate = Mo-molybdopterin + AMP + H(+)</text>
        <dbReference type="Rhea" id="RHEA:35047"/>
        <dbReference type="ChEBI" id="CHEBI:15378"/>
        <dbReference type="ChEBI" id="CHEBI:36264"/>
        <dbReference type="ChEBI" id="CHEBI:62727"/>
        <dbReference type="ChEBI" id="CHEBI:71302"/>
        <dbReference type="ChEBI" id="CHEBI:456215"/>
        <dbReference type="EC" id="2.10.1.1"/>
    </reaction>
</comment>
<evidence type="ECO:0000256" key="4">
    <source>
        <dbReference type="ARBA" id="ARBA00010763"/>
    </source>
</evidence>